<dbReference type="GeneID" id="112868536"/>
<dbReference type="AlphaFoldDB" id="A0A6P6IHM2"/>
<dbReference type="RefSeq" id="XP_025787289.1">
    <property type="nucleotide sequence ID" value="XM_025931504.1"/>
</dbReference>
<keyword evidence="3" id="KW-1185">Reference proteome</keyword>
<dbReference type="PANTHER" id="PTHR13284">
    <property type="entry name" value="GH01354P"/>
    <property type="match status" value="1"/>
</dbReference>
<dbReference type="GO" id="GO:0005739">
    <property type="term" value="C:mitochondrion"/>
    <property type="evidence" value="ECO:0007669"/>
    <property type="project" value="TreeGrafter"/>
</dbReference>
<feature type="compositionally biased region" description="Pro residues" evidence="1">
    <location>
        <begin position="519"/>
        <end position="535"/>
    </location>
</feature>
<proteinExistence type="predicted"/>
<evidence type="ECO:0000259" key="2">
    <source>
        <dbReference type="Pfam" id="PF01248"/>
    </source>
</evidence>
<feature type="region of interest" description="Disordered" evidence="1">
    <location>
        <begin position="515"/>
        <end position="539"/>
    </location>
</feature>
<dbReference type="GO" id="GO:0035368">
    <property type="term" value="F:selenocysteine insertion sequence binding"/>
    <property type="evidence" value="ECO:0007669"/>
    <property type="project" value="InterPro"/>
</dbReference>
<organism evidence="3 4">
    <name type="scientific">Puma concolor</name>
    <name type="common">Mountain lion</name>
    <name type="synonym">Felis concolor</name>
    <dbReference type="NCBI Taxonomy" id="9696"/>
    <lineage>
        <taxon>Eukaryota</taxon>
        <taxon>Metazoa</taxon>
        <taxon>Chordata</taxon>
        <taxon>Craniata</taxon>
        <taxon>Vertebrata</taxon>
        <taxon>Euteleostomi</taxon>
        <taxon>Mammalia</taxon>
        <taxon>Eutheria</taxon>
        <taxon>Laurasiatheria</taxon>
        <taxon>Carnivora</taxon>
        <taxon>Feliformia</taxon>
        <taxon>Felidae</taxon>
        <taxon>Felinae</taxon>
        <taxon>Puma</taxon>
    </lineage>
</organism>
<dbReference type="GO" id="GO:0003730">
    <property type="term" value="F:mRNA 3'-UTR binding"/>
    <property type="evidence" value="ECO:0007669"/>
    <property type="project" value="TreeGrafter"/>
</dbReference>
<dbReference type="InterPro" id="IPR040051">
    <property type="entry name" value="SECISBP2"/>
</dbReference>
<feature type="compositionally biased region" description="Basic residues" evidence="1">
    <location>
        <begin position="336"/>
        <end position="345"/>
    </location>
</feature>
<evidence type="ECO:0000256" key="1">
    <source>
        <dbReference type="SAM" id="MobiDB-lite"/>
    </source>
</evidence>
<dbReference type="GO" id="GO:0001514">
    <property type="term" value="P:selenocysteine incorporation"/>
    <property type="evidence" value="ECO:0007669"/>
    <property type="project" value="TreeGrafter"/>
</dbReference>
<dbReference type="SUPFAM" id="SSF55315">
    <property type="entry name" value="L30e-like"/>
    <property type="match status" value="1"/>
</dbReference>
<accession>A0A6P6IHM2</accession>
<feature type="compositionally biased region" description="Polar residues" evidence="1">
    <location>
        <begin position="383"/>
        <end position="402"/>
    </location>
</feature>
<dbReference type="InterPro" id="IPR029064">
    <property type="entry name" value="Ribosomal_eL30-like_sf"/>
</dbReference>
<feature type="domain" description="Ribosomal protein eL8/eL30/eS12/Gadd45" evidence="2">
    <location>
        <begin position="445"/>
        <end position="488"/>
    </location>
</feature>
<dbReference type="PANTHER" id="PTHR13284:SF9">
    <property type="entry name" value="SELENOCYSTEINE INSERTION SEQUENCE-BINDING PROTEIN 2"/>
    <property type="match status" value="1"/>
</dbReference>
<reference evidence="4" key="1">
    <citation type="submission" date="2025-08" db="UniProtKB">
        <authorList>
            <consortium name="RefSeq"/>
        </authorList>
    </citation>
    <scope>IDENTIFICATION</scope>
    <source>
        <tissue evidence="4">Blood</tissue>
    </source>
</reference>
<feature type="compositionally biased region" description="Basic and acidic residues" evidence="1">
    <location>
        <begin position="154"/>
        <end position="165"/>
    </location>
</feature>
<dbReference type="GO" id="GO:0043021">
    <property type="term" value="F:ribonucleoprotein complex binding"/>
    <property type="evidence" value="ECO:0007669"/>
    <property type="project" value="TreeGrafter"/>
</dbReference>
<dbReference type="KEGG" id="pcoo:112868536"/>
<feature type="compositionally biased region" description="Basic residues" evidence="1">
    <location>
        <begin position="313"/>
        <end position="322"/>
    </location>
</feature>
<feature type="region of interest" description="Disordered" evidence="1">
    <location>
        <begin position="288"/>
        <end position="402"/>
    </location>
</feature>
<dbReference type="CTD" id="79048"/>
<sequence>MASEGPREPAGEGIKLSADVKPFVPKFAGLNVVWSESSEARVFPSCASPYYPCAQELPGPEQKLYAEDVAFGASAFPPQYLSSELAVHPCGYSPYPVESTPRVCPVPGAPYAYGHPGCYRAFQTLKPRSEQVCALPQGTRAVFKVRRCRGKKTYDEQKFDSKKADGSLPSDLKSGRGSHPTYILADSNLKSDGYHRRTDRKSRIIEKSASASKPGFEFTRMDFPELQGPENREIAETRKQPRWGPLRSASADLSLLGEVGEPAAGTAEVKRPPAPKNVTSMINLKTVASSADPKSASMSPSEVFSADPSCKEKHVHPTKKSKASQGGDPEQNEASRKHKKKKEKSKSKYEVLTIQEPPRIEDAEDFPSLAAASERRDRGASPRLQSRQQPQNNFKNSGKKSQVPVQLDLGGMLAALEKKQHAQSARASSKPVVFSGGLDDTLHTIIGYACEQNIPFVFALNRKALGRSLNKAVPVSVVGIFSYDGAQDQFHRMVELTMAARQAYKTMLENARQELAGEPGPPAPGSLPPQGPPAPAAGRDEPRYMEIWREHLEAYSRGALELEDSLEASTSQMMNLNL</sequence>
<dbReference type="Proteomes" id="UP000515131">
    <property type="component" value="Unplaced"/>
</dbReference>
<dbReference type="InterPro" id="IPR004038">
    <property type="entry name" value="Ribosomal_eL8/eL30/eS12/Gad45"/>
</dbReference>
<evidence type="ECO:0000313" key="3">
    <source>
        <dbReference type="Proteomes" id="UP000515131"/>
    </source>
</evidence>
<protein>
    <submittedName>
        <fullName evidence="4">Selenocysteine insertion sequence-binding protein 2</fullName>
    </submittedName>
</protein>
<dbReference type="Gene3D" id="3.30.1330.30">
    <property type="match status" value="1"/>
</dbReference>
<evidence type="ECO:0000313" key="4">
    <source>
        <dbReference type="RefSeq" id="XP_025787289.1"/>
    </source>
</evidence>
<dbReference type="Pfam" id="PF01248">
    <property type="entry name" value="Ribosomal_L7Ae"/>
    <property type="match status" value="1"/>
</dbReference>
<name>A0A6P6IHM2_PUMCO</name>
<feature type="region of interest" description="Disordered" evidence="1">
    <location>
        <begin position="154"/>
        <end position="184"/>
    </location>
</feature>
<gene>
    <name evidence="4" type="primary">SECISBP2</name>
</gene>
<dbReference type="GO" id="GO:1990904">
    <property type="term" value="C:ribonucleoprotein complex"/>
    <property type="evidence" value="ECO:0007669"/>
    <property type="project" value="TreeGrafter"/>
</dbReference>